<dbReference type="Pfam" id="PF00909">
    <property type="entry name" value="Ammonium_transp"/>
    <property type="match status" value="1"/>
</dbReference>
<evidence type="ECO:0000256" key="2">
    <source>
        <dbReference type="ARBA" id="ARBA00011036"/>
    </source>
</evidence>
<feature type="transmembrane region" description="Helical" evidence="7">
    <location>
        <begin position="332"/>
        <end position="352"/>
    </location>
</feature>
<dbReference type="PRINTS" id="PR00342">
    <property type="entry name" value="RHESUSRHD"/>
</dbReference>
<feature type="transmembrane region" description="Helical" evidence="7">
    <location>
        <begin position="281"/>
        <end position="299"/>
    </location>
</feature>
<proteinExistence type="inferred from homology"/>
<feature type="region of interest" description="Disordered" evidence="6">
    <location>
        <begin position="1"/>
        <end position="20"/>
    </location>
</feature>
<dbReference type="GO" id="GO:0097272">
    <property type="term" value="P:ammonium homeostasis"/>
    <property type="evidence" value="ECO:0007669"/>
    <property type="project" value="TreeGrafter"/>
</dbReference>
<dbReference type="GO" id="GO:0005886">
    <property type="term" value="C:plasma membrane"/>
    <property type="evidence" value="ECO:0007669"/>
    <property type="project" value="InterPro"/>
</dbReference>
<sequence>MTERSVSDQASSFQPLRNGVSPRPNRKMAWTRGKLTLLLLVLQVVFLVLFGVLVEYDPSADARKKSGGHGEAEGENLAGFSNQVDLYYPMFQDVHVMMFIGFGFLMTFLKKYGYGSAGFNFLIAAFVLEWATLMRGFLELAVKGEDKIHVNIQSMLTADFTSAVVLISFGAVLGKTSPVQLIVMAFFEVVLALVNEHIGLEIFGTVDVGGSMFVHVFGAYFGLAVARVLARDATEDNENEGATYHSDIFSLIGTIFLWLFWPSFNSALALEDARHRAVLNTYFSLAACCVVTFAITTLLNKDGKVEMVHIQNATLAGGVAVGTSADLMIQPWGAILIGIVAAMLSTVGYKYIQPFLASKLKLHDTCGVHNLHGMPGILAAFAGAIAAATATKERYGDNLYKIFEARATNGSMNTAEDFTGGMSHVMESPRSASGQAGYQLAALAVTLAIAIVGGVITGLIMKIPIWNEPEDDELYEDKPFWDVSTIDKSEVEYHEVSTGDIPMKKYAKDGNNAEAPV</sequence>
<evidence type="ECO:0000256" key="1">
    <source>
        <dbReference type="ARBA" id="ARBA00004141"/>
    </source>
</evidence>
<feature type="transmembrane region" description="Helical" evidence="7">
    <location>
        <begin position="152"/>
        <end position="174"/>
    </location>
</feature>
<evidence type="ECO:0000256" key="7">
    <source>
        <dbReference type="SAM" id="Phobius"/>
    </source>
</evidence>
<evidence type="ECO:0000256" key="3">
    <source>
        <dbReference type="ARBA" id="ARBA00022692"/>
    </source>
</evidence>
<reference evidence="10" key="1">
    <citation type="submission" date="2025-08" db="UniProtKB">
        <authorList>
            <consortium name="RefSeq"/>
        </authorList>
    </citation>
    <scope>IDENTIFICATION</scope>
</reference>
<dbReference type="Gene3D" id="1.10.3430.10">
    <property type="entry name" value="Ammonium transporter AmtB like domains"/>
    <property type="match status" value="1"/>
</dbReference>
<dbReference type="FunFam" id="1.10.3430.10:FF:000012">
    <property type="entry name" value="Rh type C glycoprotein"/>
    <property type="match status" value="1"/>
</dbReference>
<feature type="transmembrane region" description="Helical" evidence="7">
    <location>
        <begin position="372"/>
        <end position="391"/>
    </location>
</feature>
<feature type="transmembrane region" description="Helical" evidence="7">
    <location>
        <begin position="440"/>
        <end position="461"/>
    </location>
</feature>
<dbReference type="GeneID" id="110988338"/>
<evidence type="ECO:0000313" key="9">
    <source>
        <dbReference type="Proteomes" id="UP000694845"/>
    </source>
</evidence>
<dbReference type="RefSeq" id="XP_022107421.1">
    <property type="nucleotide sequence ID" value="XM_022251729.1"/>
</dbReference>
<dbReference type="Proteomes" id="UP000694845">
    <property type="component" value="Unplaced"/>
</dbReference>
<dbReference type="InterPro" id="IPR029020">
    <property type="entry name" value="Ammonium/urea_transptr"/>
</dbReference>
<dbReference type="InterPro" id="IPR024041">
    <property type="entry name" value="NH4_transpt_AmtB-like_dom"/>
</dbReference>
<feature type="transmembrane region" description="Helical" evidence="7">
    <location>
        <begin position="181"/>
        <end position="200"/>
    </location>
</feature>
<evidence type="ECO:0000256" key="6">
    <source>
        <dbReference type="SAM" id="MobiDB-lite"/>
    </source>
</evidence>
<name>A0A8B7ZV73_ACAPL</name>
<keyword evidence="3 7" id="KW-0812">Transmembrane</keyword>
<evidence type="ECO:0000259" key="8">
    <source>
        <dbReference type="Pfam" id="PF00909"/>
    </source>
</evidence>
<dbReference type="AlphaFoldDB" id="A0A8B7ZV73"/>
<comment type="similarity">
    <text evidence="2">Belongs to the ammonium transporter (TC 2.A.49) family. Rh subfamily.</text>
</comment>
<keyword evidence="5 7" id="KW-0472">Membrane</keyword>
<organism evidence="9 10">
    <name type="scientific">Acanthaster planci</name>
    <name type="common">Crown-of-thorns starfish</name>
    <dbReference type="NCBI Taxonomy" id="133434"/>
    <lineage>
        <taxon>Eukaryota</taxon>
        <taxon>Metazoa</taxon>
        <taxon>Echinodermata</taxon>
        <taxon>Eleutherozoa</taxon>
        <taxon>Asterozoa</taxon>
        <taxon>Asteroidea</taxon>
        <taxon>Valvatacea</taxon>
        <taxon>Valvatida</taxon>
        <taxon>Acanthasteridae</taxon>
        <taxon>Acanthaster</taxon>
    </lineage>
</organism>
<dbReference type="PANTHER" id="PTHR11730">
    <property type="entry name" value="AMMONIUM TRANSPORTER"/>
    <property type="match status" value="1"/>
</dbReference>
<evidence type="ECO:0000256" key="5">
    <source>
        <dbReference type="ARBA" id="ARBA00023136"/>
    </source>
</evidence>
<evidence type="ECO:0000256" key="4">
    <source>
        <dbReference type="ARBA" id="ARBA00022989"/>
    </source>
</evidence>
<comment type="subcellular location">
    <subcellularLocation>
        <location evidence="1">Membrane</location>
        <topology evidence="1">Multi-pass membrane protein</topology>
    </subcellularLocation>
</comment>
<evidence type="ECO:0000313" key="10">
    <source>
        <dbReference type="RefSeq" id="XP_022107421.1"/>
    </source>
</evidence>
<feature type="transmembrane region" description="Helical" evidence="7">
    <location>
        <begin position="86"/>
        <end position="105"/>
    </location>
</feature>
<accession>A0A8B7ZV73</accession>
<dbReference type="OrthoDB" id="534912at2759"/>
<dbReference type="SUPFAM" id="SSF111352">
    <property type="entry name" value="Ammonium transporter"/>
    <property type="match status" value="1"/>
</dbReference>
<gene>
    <name evidence="10" type="primary">LOC110988338</name>
</gene>
<feature type="domain" description="Ammonium transporter AmtB-like" evidence="8">
    <location>
        <begin position="82"/>
        <end position="472"/>
    </location>
</feature>
<protein>
    <submittedName>
        <fullName evidence="10">Ammonium transporter Rh type B-like isoform X1</fullName>
    </submittedName>
</protein>
<dbReference type="GO" id="GO:0008519">
    <property type="term" value="F:ammonium channel activity"/>
    <property type="evidence" value="ECO:0007669"/>
    <property type="project" value="InterPro"/>
</dbReference>
<feature type="transmembrane region" description="Helical" evidence="7">
    <location>
        <begin position="112"/>
        <end position="132"/>
    </location>
</feature>
<feature type="transmembrane region" description="Helical" evidence="7">
    <location>
        <begin position="242"/>
        <end position="261"/>
    </location>
</feature>
<dbReference type="InterPro" id="IPR002229">
    <property type="entry name" value="RhesusRHD"/>
</dbReference>
<keyword evidence="4 7" id="KW-1133">Transmembrane helix</keyword>
<feature type="transmembrane region" description="Helical" evidence="7">
    <location>
        <begin position="35"/>
        <end position="54"/>
    </location>
</feature>
<dbReference type="PANTHER" id="PTHR11730:SF60">
    <property type="entry name" value="RH50, ISOFORM D"/>
    <property type="match status" value="1"/>
</dbReference>
<keyword evidence="9" id="KW-1185">Reference proteome</keyword>
<dbReference type="KEGG" id="aplc:110988338"/>